<evidence type="ECO:0000259" key="10">
    <source>
        <dbReference type="Pfam" id="PF01052"/>
    </source>
</evidence>
<dbReference type="GO" id="GO:0009425">
    <property type="term" value="C:bacterial-type flagellum basal body"/>
    <property type="evidence" value="ECO:0007669"/>
    <property type="project" value="UniProtKB-SubCell"/>
</dbReference>
<gene>
    <name evidence="11" type="primary">fliM_11</name>
    <name evidence="11" type="ORF">SDC9_102463</name>
</gene>
<comment type="subcellular location">
    <subcellularLocation>
        <location evidence="1">Bacterial flagellum basal body</location>
    </subcellularLocation>
    <subcellularLocation>
        <location evidence="2">Cell membrane</location>
        <topology evidence="2">Peripheral membrane protein</topology>
    </subcellularLocation>
</comment>
<dbReference type="Pfam" id="PF02154">
    <property type="entry name" value="FliM"/>
    <property type="match status" value="1"/>
</dbReference>
<accession>A0A645ARZ0</accession>
<keyword evidence="5" id="KW-1003">Cell membrane</keyword>
<evidence type="ECO:0000313" key="11">
    <source>
        <dbReference type="EMBL" id="MPM55666.1"/>
    </source>
</evidence>
<dbReference type="GO" id="GO:0071978">
    <property type="term" value="P:bacterial-type flagellum-dependent swarming motility"/>
    <property type="evidence" value="ECO:0007669"/>
    <property type="project" value="TreeGrafter"/>
</dbReference>
<protein>
    <recommendedName>
        <fullName evidence="4">Flagellar motor switch protein FliM</fullName>
    </recommendedName>
</protein>
<evidence type="ECO:0000256" key="9">
    <source>
        <dbReference type="ARBA" id="ARBA00023143"/>
    </source>
</evidence>
<evidence type="ECO:0000256" key="7">
    <source>
        <dbReference type="ARBA" id="ARBA00022779"/>
    </source>
</evidence>
<organism evidence="11">
    <name type="scientific">bioreactor metagenome</name>
    <dbReference type="NCBI Taxonomy" id="1076179"/>
    <lineage>
        <taxon>unclassified sequences</taxon>
        <taxon>metagenomes</taxon>
        <taxon>ecological metagenomes</taxon>
    </lineage>
</organism>
<dbReference type="AlphaFoldDB" id="A0A645ARZ0"/>
<dbReference type="SUPFAM" id="SSF103039">
    <property type="entry name" value="CheC-like"/>
    <property type="match status" value="1"/>
</dbReference>
<dbReference type="Gene3D" id="2.30.330.10">
    <property type="entry name" value="SpoA-like"/>
    <property type="match status" value="1"/>
</dbReference>
<comment type="similarity">
    <text evidence="3">Belongs to the FliM family.</text>
</comment>
<dbReference type="Gene3D" id="3.40.1550.10">
    <property type="entry name" value="CheC-like"/>
    <property type="match status" value="1"/>
</dbReference>
<keyword evidence="7" id="KW-0283">Flagellar rotation</keyword>
<comment type="caution">
    <text evidence="11">The sequence shown here is derived from an EMBL/GenBank/DDBJ whole genome shotgun (WGS) entry which is preliminary data.</text>
</comment>
<evidence type="ECO:0000256" key="2">
    <source>
        <dbReference type="ARBA" id="ARBA00004202"/>
    </source>
</evidence>
<dbReference type="CDD" id="cd17908">
    <property type="entry name" value="FliM"/>
    <property type="match status" value="1"/>
</dbReference>
<reference evidence="11" key="1">
    <citation type="submission" date="2019-08" db="EMBL/GenBank/DDBJ databases">
        <authorList>
            <person name="Kucharzyk K."/>
            <person name="Murdoch R.W."/>
            <person name="Higgins S."/>
            <person name="Loffler F."/>
        </authorList>
    </citation>
    <scope>NUCLEOTIDE SEQUENCE</scope>
</reference>
<dbReference type="GO" id="GO:0003774">
    <property type="term" value="F:cytoskeletal motor activity"/>
    <property type="evidence" value="ECO:0007669"/>
    <property type="project" value="InterPro"/>
</dbReference>
<keyword evidence="11" id="KW-0282">Flagellum</keyword>
<dbReference type="PRINTS" id="PR00955">
    <property type="entry name" value="FLGMOTORFLIM"/>
</dbReference>
<dbReference type="InterPro" id="IPR028976">
    <property type="entry name" value="CheC-like_sf"/>
</dbReference>
<dbReference type="InterPro" id="IPR001543">
    <property type="entry name" value="FliN-like_C"/>
</dbReference>
<dbReference type="InterPro" id="IPR036429">
    <property type="entry name" value="SpoA-like_sf"/>
</dbReference>
<dbReference type="GO" id="GO:0050918">
    <property type="term" value="P:positive chemotaxis"/>
    <property type="evidence" value="ECO:0007669"/>
    <property type="project" value="TreeGrafter"/>
</dbReference>
<feature type="domain" description="Flagellar motor switch protein FliN-like C-terminal" evidence="10">
    <location>
        <begin position="184"/>
        <end position="253"/>
    </location>
</feature>
<proteinExistence type="inferred from homology"/>
<dbReference type="PANTHER" id="PTHR30034:SF6">
    <property type="entry name" value="YOP PROTEINS TRANSLOCATION PROTEIN Q"/>
    <property type="match status" value="1"/>
</dbReference>
<keyword evidence="8" id="KW-0472">Membrane</keyword>
<evidence type="ECO:0000256" key="4">
    <source>
        <dbReference type="ARBA" id="ARBA00021898"/>
    </source>
</evidence>
<keyword evidence="11" id="KW-0969">Cilium</keyword>
<evidence type="ECO:0000256" key="5">
    <source>
        <dbReference type="ARBA" id="ARBA00022475"/>
    </source>
</evidence>
<sequence length="253" mass="28069">MLRAYCEISVSSIEELPYYEYNNALSDSIMIGVFDAKPIEGSVLLDISNGVTFALVDRLLGGAGEVYADEHEFTEIEIALMSKVYKQISVFIKEAWANLVEIESSFLQVETNARLLQSMPMEEIVIIVMMDISIGNVKGTMGLSIPCINLERIIEQLGKNKLTPKKQADLAQEEGLREDMLGLIRGSQLEMRAVLGTTQLTIGDIVSLQAGDVIRVGQHAKRDIRMAVGEKTWFTGIMGVSRNRKAVKIKEIL</sequence>
<evidence type="ECO:0000256" key="6">
    <source>
        <dbReference type="ARBA" id="ARBA00022500"/>
    </source>
</evidence>
<dbReference type="GO" id="GO:0005886">
    <property type="term" value="C:plasma membrane"/>
    <property type="evidence" value="ECO:0007669"/>
    <property type="project" value="UniProtKB-SubCell"/>
</dbReference>
<keyword evidence="11" id="KW-0966">Cell projection</keyword>
<dbReference type="Pfam" id="PF01052">
    <property type="entry name" value="FliMN_C"/>
    <property type="match status" value="1"/>
</dbReference>
<keyword evidence="9" id="KW-0975">Bacterial flagellum</keyword>
<dbReference type="PANTHER" id="PTHR30034">
    <property type="entry name" value="FLAGELLAR MOTOR SWITCH PROTEIN FLIM"/>
    <property type="match status" value="1"/>
</dbReference>
<dbReference type="SUPFAM" id="SSF101801">
    <property type="entry name" value="Surface presentation of antigens (SPOA)"/>
    <property type="match status" value="1"/>
</dbReference>
<name>A0A645ARZ0_9ZZZZ</name>
<dbReference type="EMBL" id="VSSQ01015376">
    <property type="protein sequence ID" value="MPM55666.1"/>
    <property type="molecule type" value="Genomic_DNA"/>
</dbReference>
<dbReference type="InterPro" id="IPR001689">
    <property type="entry name" value="Flag_FliM"/>
</dbReference>
<evidence type="ECO:0000256" key="3">
    <source>
        <dbReference type="ARBA" id="ARBA00011049"/>
    </source>
</evidence>
<keyword evidence="6" id="KW-0145">Chemotaxis</keyword>
<evidence type="ECO:0000256" key="1">
    <source>
        <dbReference type="ARBA" id="ARBA00004117"/>
    </source>
</evidence>
<evidence type="ECO:0000256" key="8">
    <source>
        <dbReference type="ARBA" id="ARBA00023136"/>
    </source>
</evidence>